<reference evidence="3 4" key="1">
    <citation type="submission" date="2019-07" db="EMBL/GenBank/DDBJ databases">
        <title>Whole genome shotgun sequence of Cyclobacterium qasimii NBRC 106168.</title>
        <authorList>
            <person name="Hosoyama A."/>
            <person name="Uohara A."/>
            <person name="Ohji S."/>
            <person name="Ichikawa N."/>
        </authorList>
    </citation>
    <scope>NUCLEOTIDE SEQUENCE [LARGE SCALE GENOMIC DNA]</scope>
    <source>
        <strain evidence="3 4">NBRC 106168</strain>
    </source>
</reference>
<feature type="compositionally biased region" description="Basic and acidic residues" evidence="1">
    <location>
        <begin position="49"/>
        <end position="66"/>
    </location>
</feature>
<sequence length="139" mass="15863">MKKISFVLLILLSVSIFSCGNKKSQNELLQEQVILVHDEVMPKIGSLKSHQEKLNEKAESLEKSEESGESQKQIADLRAAAENCGNAYDEMFVWMRQYEIDLEEMSDEEAEIYLKDQLTKVEKVKALILQALEKSEALL</sequence>
<dbReference type="PROSITE" id="PS51257">
    <property type="entry name" value="PROKAR_LIPOPROTEIN"/>
    <property type="match status" value="1"/>
</dbReference>
<accession>A0A512C8S9</accession>
<evidence type="ECO:0000256" key="2">
    <source>
        <dbReference type="SAM" id="SignalP"/>
    </source>
</evidence>
<keyword evidence="4" id="KW-1185">Reference proteome</keyword>
<dbReference type="AlphaFoldDB" id="A0A512C8S9"/>
<evidence type="ECO:0000313" key="4">
    <source>
        <dbReference type="Proteomes" id="UP000321301"/>
    </source>
</evidence>
<evidence type="ECO:0008006" key="5">
    <source>
        <dbReference type="Google" id="ProtNLM"/>
    </source>
</evidence>
<feature type="signal peptide" evidence="2">
    <location>
        <begin position="1"/>
        <end position="18"/>
    </location>
</feature>
<evidence type="ECO:0000313" key="3">
    <source>
        <dbReference type="EMBL" id="GEO20609.1"/>
    </source>
</evidence>
<gene>
    <name evidence="3" type="ORF">CQA01_11430</name>
</gene>
<name>A0A512C8S9_9BACT</name>
<feature type="chain" id="PRO_5022079371" description="DUF4296 domain-containing protein" evidence="2">
    <location>
        <begin position="19"/>
        <end position="139"/>
    </location>
</feature>
<dbReference type="RefSeq" id="WP_020892302.1">
    <property type="nucleotide sequence ID" value="NZ_BJYV01000003.1"/>
</dbReference>
<evidence type="ECO:0000256" key="1">
    <source>
        <dbReference type="SAM" id="MobiDB-lite"/>
    </source>
</evidence>
<keyword evidence="2" id="KW-0732">Signal</keyword>
<dbReference type="Proteomes" id="UP000321301">
    <property type="component" value="Unassembled WGS sequence"/>
</dbReference>
<proteinExistence type="predicted"/>
<organism evidence="3 4">
    <name type="scientific">Cyclobacterium qasimii</name>
    <dbReference type="NCBI Taxonomy" id="1350429"/>
    <lineage>
        <taxon>Bacteria</taxon>
        <taxon>Pseudomonadati</taxon>
        <taxon>Bacteroidota</taxon>
        <taxon>Cytophagia</taxon>
        <taxon>Cytophagales</taxon>
        <taxon>Cyclobacteriaceae</taxon>
        <taxon>Cyclobacterium</taxon>
    </lineage>
</organism>
<feature type="region of interest" description="Disordered" evidence="1">
    <location>
        <begin position="48"/>
        <end position="73"/>
    </location>
</feature>
<protein>
    <recommendedName>
        <fullName evidence="5">DUF4296 domain-containing protein</fullName>
    </recommendedName>
</protein>
<comment type="caution">
    <text evidence="3">The sequence shown here is derived from an EMBL/GenBank/DDBJ whole genome shotgun (WGS) entry which is preliminary data.</text>
</comment>
<dbReference type="EMBL" id="BJYV01000003">
    <property type="protein sequence ID" value="GEO20609.1"/>
    <property type="molecule type" value="Genomic_DNA"/>
</dbReference>